<evidence type="ECO:0000256" key="14">
    <source>
        <dbReference type="ARBA" id="ARBA00023204"/>
    </source>
</evidence>
<dbReference type="InterPro" id="IPR037160">
    <property type="entry name" value="DNA_Pol_thumb_sf"/>
</dbReference>
<dbReference type="InterPro" id="IPR002054">
    <property type="entry name" value="DNA-dir_DNA_pol_X"/>
</dbReference>
<dbReference type="SUPFAM" id="SSF81585">
    <property type="entry name" value="PsbU/PolX domain-like"/>
    <property type="match status" value="1"/>
</dbReference>
<dbReference type="InterPro" id="IPR036420">
    <property type="entry name" value="BRCT_dom_sf"/>
</dbReference>
<dbReference type="InterPro" id="IPR027421">
    <property type="entry name" value="DNA_pol_lamdba_lyase_dom_sf"/>
</dbReference>
<name>A0A8H8CJT7_PSICU</name>
<evidence type="ECO:0000256" key="12">
    <source>
        <dbReference type="ARBA" id="ARBA00022932"/>
    </source>
</evidence>
<dbReference type="Gene3D" id="1.10.150.110">
    <property type="entry name" value="DNA polymerase beta, N-terminal domain-like"/>
    <property type="match status" value="1"/>
</dbReference>
<dbReference type="InterPro" id="IPR001357">
    <property type="entry name" value="BRCT_dom"/>
</dbReference>
<dbReference type="PANTHER" id="PTHR11276:SF28">
    <property type="entry name" value="DNA POLYMERASE LAMBDA"/>
    <property type="match status" value="1"/>
</dbReference>
<dbReference type="Pfam" id="PF14792">
    <property type="entry name" value="DNA_pol_B_palm"/>
    <property type="match status" value="1"/>
</dbReference>
<comment type="similarity">
    <text evidence="3">Belongs to the DNA polymerase type-X family.</text>
</comment>
<dbReference type="GO" id="GO:0006303">
    <property type="term" value="P:double-strand break repair via nonhomologous end joining"/>
    <property type="evidence" value="ECO:0007669"/>
    <property type="project" value="TreeGrafter"/>
</dbReference>
<dbReference type="GO" id="GO:0016829">
    <property type="term" value="F:lyase activity"/>
    <property type="evidence" value="ECO:0007669"/>
    <property type="project" value="UniProtKB-KW"/>
</dbReference>
<feature type="compositionally biased region" description="Basic and acidic residues" evidence="19">
    <location>
        <begin position="66"/>
        <end position="78"/>
    </location>
</feature>
<evidence type="ECO:0000256" key="7">
    <source>
        <dbReference type="ARBA" id="ARBA00022679"/>
    </source>
</evidence>
<evidence type="ECO:0000256" key="6">
    <source>
        <dbReference type="ARBA" id="ARBA00022634"/>
    </source>
</evidence>
<evidence type="ECO:0000256" key="4">
    <source>
        <dbReference type="ARBA" id="ARBA00012417"/>
    </source>
</evidence>
<dbReference type="InterPro" id="IPR028207">
    <property type="entry name" value="DNA_pol_B_palm_palm"/>
</dbReference>
<evidence type="ECO:0000256" key="1">
    <source>
        <dbReference type="ARBA" id="ARBA00001936"/>
    </source>
</evidence>
<dbReference type="Pfam" id="PF14716">
    <property type="entry name" value="HHH_8"/>
    <property type="match status" value="1"/>
</dbReference>
<evidence type="ECO:0000256" key="19">
    <source>
        <dbReference type="SAM" id="MobiDB-lite"/>
    </source>
</evidence>
<comment type="cofactor">
    <cofactor evidence="1">
        <name>Mn(2+)</name>
        <dbReference type="ChEBI" id="CHEBI:29035"/>
    </cofactor>
</comment>
<keyword evidence="11" id="KW-0227">DNA damage</keyword>
<evidence type="ECO:0000256" key="5">
    <source>
        <dbReference type="ARBA" id="ARBA00016513"/>
    </source>
</evidence>
<protein>
    <recommendedName>
        <fullName evidence="5">DNA polymerase lambda</fullName>
        <ecNumber evidence="4">2.7.7.7</ecNumber>
    </recommendedName>
</protein>
<dbReference type="InterPro" id="IPR022312">
    <property type="entry name" value="DNA_pol_X"/>
</dbReference>
<dbReference type="PANTHER" id="PTHR11276">
    <property type="entry name" value="DNA POLYMERASE TYPE-X FAMILY MEMBER"/>
    <property type="match status" value="1"/>
</dbReference>
<comment type="subcellular location">
    <subcellularLocation>
        <location evidence="2">Nucleus</location>
    </subcellularLocation>
</comment>
<evidence type="ECO:0000256" key="17">
    <source>
        <dbReference type="ARBA" id="ARBA00049244"/>
    </source>
</evidence>
<keyword evidence="14" id="KW-0234">DNA repair</keyword>
<evidence type="ECO:0000256" key="2">
    <source>
        <dbReference type="ARBA" id="ARBA00004123"/>
    </source>
</evidence>
<feature type="region of interest" description="Disordered" evidence="19">
    <location>
        <begin position="100"/>
        <end position="140"/>
    </location>
</feature>
<dbReference type="Pfam" id="PF10391">
    <property type="entry name" value="DNA_pol_lambd_f"/>
    <property type="match status" value="1"/>
</dbReference>
<keyword evidence="16" id="KW-0539">Nucleus</keyword>
<evidence type="ECO:0000256" key="13">
    <source>
        <dbReference type="ARBA" id="ARBA00023125"/>
    </source>
</evidence>
<sequence>MSEFNIKQYYAEQDEHMNLKEETLEEYSTRTTSSRRRAESDKTNAILGAAPPAAPLLPSHDIASAPEHRRTSEKRKASFLEPVVQKDKVIDSDKIRAITSDTTGLNKMPLAPSQTSFATPQRSGDPKAQKPSSPSLEDIDSFTVDFGNEIMFLSSANVERRDLIPIDVPPTVQKKRRVDGIRSPQIPDTCSPISSFSVSAVHSPQKVRSAPKDDSGPSVLRQVVPLHLVSQAVEIEAKSNKVPSDPPTSPIEDPSMVIEISSSNDPVAIKPLKNAPSKMLLDIQERIAAKQAGKGLDKVLKISSNSEMAKAKSSKPISSYTVKEALEQPITKTASSEQKGKQSHLFNPLKKITQAKKPATAKKVRELMSGAQCAEKVLSDLASNTIKLRKLRPLEGTNILFVGADALHATRDTEEKMTQIVRYGGNLMPNYNPDTTSHIVSAENNTRNVLKATGAPNVKAIPERIPIVTWKWVEALMNSRSPDDIAEKLRETWKYQSFQSRVVLTPITSLKTYKEFKRKQQSKATTIGYGGSDCEVAVPSTSSIPPVPNVGQDVPSATASVNDDQPHVTNRQVGALLSPPSSPRIHNIGVSKVPTSSAVLCSDPNDPLAEFYGRPREQKEIEEKLTSGDDINMIEQRGGDETDESEPEDGRPLPRSKRGWTCDTMRPKTSSQCPNQDIIDKLEELMKIHDSKVGSDQAWRVRALSKAIGALRSHPHRVRGYSDAKRIPGIGEKSAMKIDEIIKTGALRRIVYENSEDVQVTSLFTGIYGVGQTIALRWYAAGCRTLEDLKVGKGGVKLSSIQKIGLQFYDDINERMPRTETKHIYDLIRPIGDIHIYGDVVKLLTKPAALSIDSILFVELMGSYRRGKTTCGDIDILITRPTDDGLTHRGVLSRLIQELHKHGIITEDLALPDNPYDLEATYRGLCRLPGLKDAKRRRIDILTVPWKSRGAALLYYTGDDIFNRAMRLKANHMGYSLNQRGLFGGVVRDPSDRRKKLDDGKLSKILLTIRSDFYIRTNSCLRN</sequence>
<keyword evidence="8" id="KW-0548">Nucleotidyltransferase</keyword>
<comment type="caution">
    <text evidence="21">The sequence shown here is derived from an EMBL/GenBank/DDBJ whole genome shotgun (WGS) entry which is preliminary data.</text>
</comment>
<dbReference type="AlphaFoldDB" id="A0A8H8CJT7"/>
<keyword evidence="13" id="KW-0238">DNA-binding</keyword>
<dbReference type="Gene3D" id="3.30.460.10">
    <property type="entry name" value="Beta Polymerase, domain 2"/>
    <property type="match status" value="1"/>
</dbReference>
<evidence type="ECO:0000256" key="3">
    <source>
        <dbReference type="ARBA" id="ARBA00008323"/>
    </source>
</evidence>
<feature type="region of interest" description="Disordered" evidence="19">
    <location>
        <begin position="610"/>
        <end position="672"/>
    </location>
</feature>
<dbReference type="InterPro" id="IPR019843">
    <property type="entry name" value="DNA_pol-X_BS"/>
</dbReference>
<feature type="active site" description="Nucleophile; Schiff-base intermediate with DNA; for 5'-dRP lyase activity" evidence="18">
    <location>
        <position position="737"/>
    </location>
</feature>
<feature type="compositionally biased region" description="Basic and acidic residues" evidence="19">
    <location>
        <begin position="613"/>
        <end position="627"/>
    </location>
</feature>
<dbReference type="CDD" id="cd00027">
    <property type="entry name" value="BRCT"/>
    <property type="match status" value="1"/>
</dbReference>
<dbReference type="EC" id="2.7.7.7" evidence="4"/>
<dbReference type="PRINTS" id="PR00870">
    <property type="entry name" value="DNAPOLXBETA"/>
</dbReference>
<comment type="catalytic activity">
    <reaction evidence="17">
        <text>DNA(n) + a 2'-deoxyribonucleoside 5'-triphosphate = DNA(n+1) + diphosphate</text>
        <dbReference type="Rhea" id="RHEA:22508"/>
        <dbReference type="Rhea" id="RHEA-COMP:17339"/>
        <dbReference type="Rhea" id="RHEA-COMP:17340"/>
        <dbReference type="ChEBI" id="CHEBI:33019"/>
        <dbReference type="ChEBI" id="CHEBI:61560"/>
        <dbReference type="ChEBI" id="CHEBI:173112"/>
        <dbReference type="EC" id="2.7.7.7"/>
    </reaction>
</comment>
<dbReference type="InterPro" id="IPR029398">
    <property type="entry name" value="PolB_thumb"/>
</dbReference>
<evidence type="ECO:0000256" key="15">
    <source>
        <dbReference type="ARBA" id="ARBA00023239"/>
    </source>
</evidence>
<dbReference type="CDD" id="cd00141">
    <property type="entry name" value="NT_POLXc"/>
    <property type="match status" value="1"/>
</dbReference>
<dbReference type="FunFam" id="1.10.150.110:FF:000005">
    <property type="entry name" value="DNA polymerase POL4"/>
    <property type="match status" value="1"/>
</dbReference>
<gene>
    <name evidence="21" type="ORF">JR316_007966</name>
</gene>
<dbReference type="PROSITE" id="PS50172">
    <property type="entry name" value="BRCT"/>
    <property type="match status" value="1"/>
</dbReference>
<dbReference type="FunFam" id="1.10.150.20:FF:000010">
    <property type="entry name" value="DNA polymerase lambda"/>
    <property type="match status" value="1"/>
</dbReference>
<dbReference type="PROSITE" id="PS00522">
    <property type="entry name" value="DNA_POLYMERASE_X"/>
    <property type="match status" value="1"/>
</dbReference>
<dbReference type="EMBL" id="JAFIQS010000007">
    <property type="protein sequence ID" value="KAG5167615.1"/>
    <property type="molecule type" value="Genomic_DNA"/>
</dbReference>
<evidence type="ECO:0000256" key="8">
    <source>
        <dbReference type="ARBA" id="ARBA00022695"/>
    </source>
</evidence>
<dbReference type="SUPFAM" id="SSF81301">
    <property type="entry name" value="Nucleotidyltransferase"/>
    <property type="match status" value="1"/>
</dbReference>
<evidence type="ECO:0000256" key="18">
    <source>
        <dbReference type="PIRSR" id="PIRSR622312-50"/>
    </source>
</evidence>
<dbReference type="InterPro" id="IPR002008">
    <property type="entry name" value="DNA_pol_X_beta-like"/>
</dbReference>
<dbReference type="Gene3D" id="1.10.150.20">
    <property type="entry name" value="5' to 3' exonuclease, C-terminal subdomain"/>
    <property type="match status" value="1"/>
</dbReference>
<keyword evidence="15" id="KW-0456">Lyase</keyword>
<dbReference type="GO" id="GO:0003887">
    <property type="term" value="F:DNA-directed DNA polymerase activity"/>
    <property type="evidence" value="ECO:0007669"/>
    <property type="project" value="UniProtKB-KW"/>
</dbReference>
<organism evidence="21">
    <name type="scientific">Psilocybe cubensis</name>
    <name type="common">Psychedelic mushroom</name>
    <name type="synonym">Stropharia cubensis</name>
    <dbReference type="NCBI Taxonomy" id="181762"/>
    <lineage>
        <taxon>Eukaryota</taxon>
        <taxon>Fungi</taxon>
        <taxon>Dikarya</taxon>
        <taxon>Basidiomycota</taxon>
        <taxon>Agaricomycotina</taxon>
        <taxon>Agaricomycetes</taxon>
        <taxon>Agaricomycetidae</taxon>
        <taxon>Agaricales</taxon>
        <taxon>Agaricineae</taxon>
        <taxon>Strophariaceae</taxon>
        <taxon>Psilocybe</taxon>
    </lineage>
</organism>
<dbReference type="SUPFAM" id="SSF52113">
    <property type="entry name" value="BRCT domain"/>
    <property type="match status" value="1"/>
</dbReference>
<dbReference type="Gene3D" id="3.40.50.10190">
    <property type="entry name" value="BRCT domain"/>
    <property type="match status" value="1"/>
</dbReference>
<evidence type="ECO:0000259" key="20">
    <source>
        <dbReference type="PROSITE" id="PS50172"/>
    </source>
</evidence>
<dbReference type="GO" id="GO:0003677">
    <property type="term" value="F:DNA binding"/>
    <property type="evidence" value="ECO:0007669"/>
    <property type="project" value="UniProtKB-KW"/>
</dbReference>
<feature type="domain" description="BRCT" evidence="20">
    <location>
        <begin position="389"/>
        <end position="490"/>
    </location>
</feature>
<dbReference type="InterPro" id="IPR018944">
    <property type="entry name" value="DNA_pol_lambd_fingers_domain"/>
</dbReference>
<keyword evidence="7" id="KW-0808">Transferase</keyword>
<dbReference type="GO" id="GO:0046872">
    <property type="term" value="F:metal ion binding"/>
    <property type="evidence" value="ECO:0007669"/>
    <property type="project" value="UniProtKB-KW"/>
</dbReference>
<keyword evidence="6" id="KW-0237">DNA synthesis</keyword>
<dbReference type="InterPro" id="IPR010996">
    <property type="entry name" value="HHH_MUS81"/>
</dbReference>
<evidence type="ECO:0000256" key="11">
    <source>
        <dbReference type="ARBA" id="ARBA00022763"/>
    </source>
</evidence>
<dbReference type="SUPFAM" id="SSF47802">
    <property type="entry name" value="DNA polymerase beta, N-terminal domain-like"/>
    <property type="match status" value="1"/>
</dbReference>
<reference evidence="21" key="1">
    <citation type="submission" date="2021-02" db="EMBL/GenBank/DDBJ databases">
        <title>Psilocybe cubensis genome.</title>
        <authorList>
            <person name="Mckernan K.J."/>
            <person name="Crawford S."/>
            <person name="Trippe A."/>
            <person name="Kane L.T."/>
            <person name="Mclaughlin S."/>
        </authorList>
    </citation>
    <scope>NUCLEOTIDE SEQUENCE [LARGE SCALE GENOMIC DNA]</scope>
    <source>
        <strain evidence="21">MGC-MH-2018</strain>
    </source>
</reference>
<keyword evidence="12" id="KW-0239">DNA-directed DNA polymerase</keyword>
<dbReference type="InterPro" id="IPR043519">
    <property type="entry name" value="NT_sf"/>
</dbReference>
<keyword evidence="10" id="KW-0479">Metal-binding</keyword>
<feature type="region of interest" description="Disordered" evidence="19">
    <location>
        <begin position="20"/>
        <end position="78"/>
    </location>
</feature>
<proteinExistence type="inferred from homology"/>
<accession>A0A8H8CJT7</accession>
<dbReference type="Pfam" id="PF14791">
    <property type="entry name" value="DNA_pol_B_thumb"/>
    <property type="match status" value="1"/>
</dbReference>
<evidence type="ECO:0000256" key="10">
    <source>
        <dbReference type="ARBA" id="ARBA00022723"/>
    </source>
</evidence>
<evidence type="ECO:0000256" key="9">
    <source>
        <dbReference type="ARBA" id="ARBA00022705"/>
    </source>
</evidence>
<evidence type="ECO:0000256" key="16">
    <source>
        <dbReference type="ARBA" id="ARBA00023242"/>
    </source>
</evidence>
<feature type="compositionally biased region" description="Polar residues" evidence="19">
    <location>
        <begin position="112"/>
        <end position="122"/>
    </location>
</feature>
<dbReference type="GO" id="GO:0005634">
    <property type="term" value="C:nucleus"/>
    <property type="evidence" value="ECO:0007669"/>
    <property type="project" value="UniProtKB-SubCell"/>
</dbReference>
<dbReference type="PRINTS" id="PR00869">
    <property type="entry name" value="DNAPOLX"/>
</dbReference>
<evidence type="ECO:0000313" key="21">
    <source>
        <dbReference type="EMBL" id="KAG5167615.1"/>
    </source>
</evidence>
<dbReference type="SMART" id="SM00483">
    <property type="entry name" value="POLXc"/>
    <property type="match status" value="1"/>
</dbReference>
<dbReference type="Gene3D" id="3.30.210.10">
    <property type="entry name" value="DNA polymerase, thumb domain"/>
    <property type="match status" value="1"/>
</dbReference>
<dbReference type="GO" id="GO:0006260">
    <property type="term" value="P:DNA replication"/>
    <property type="evidence" value="ECO:0007669"/>
    <property type="project" value="UniProtKB-KW"/>
</dbReference>
<keyword evidence="9" id="KW-0235">DNA replication</keyword>